<accession>A0ABW8SQ96</accession>
<feature type="region of interest" description="Disordered" evidence="1">
    <location>
        <begin position="1"/>
        <end position="48"/>
    </location>
</feature>
<dbReference type="EMBL" id="JBJHZX010000029">
    <property type="protein sequence ID" value="MFL0197361.1"/>
    <property type="molecule type" value="Genomic_DNA"/>
</dbReference>
<feature type="compositionally biased region" description="Low complexity" evidence="1">
    <location>
        <begin position="27"/>
        <end position="46"/>
    </location>
</feature>
<evidence type="ECO:0000313" key="3">
    <source>
        <dbReference type="Proteomes" id="UP001623660"/>
    </source>
</evidence>
<protein>
    <submittedName>
        <fullName evidence="2">Uncharacterized protein</fullName>
    </submittedName>
</protein>
<evidence type="ECO:0000313" key="2">
    <source>
        <dbReference type="EMBL" id="MFL0197361.1"/>
    </source>
</evidence>
<reference evidence="2 3" key="1">
    <citation type="submission" date="2024-11" db="EMBL/GenBank/DDBJ databases">
        <authorList>
            <person name="Heng Y.C."/>
            <person name="Lim A.C.H."/>
            <person name="Lee J.K.Y."/>
            <person name="Kittelmann S."/>
        </authorList>
    </citation>
    <scope>NUCLEOTIDE SEQUENCE [LARGE SCALE GENOMIC DNA]</scope>
    <source>
        <strain evidence="2 3">WILCCON 0269</strain>
    </source>
</reference>
<evidence type="ECO:0000256" key="1">
    <source>
        <dbReference type="SAM" id="MobiDB-lite"/>
    </source>
</evidence>
<comment type="caution">
    <text evidence="2">The sequence shown here is derived from an EMBL/GenBank/DDBJ whole genome shotgun (WGS) entry which is preliminary data.</text>
</comment>
<gene>
    <name evidence="2" type="ORF">ACJDU8_17600</name>
</gene>
<name>A0ABW8SQ96_9CLOT</name>
<dbReference type="RefSeq" id="WP_406793466.1">
    <property type="nucleotide sequence ID" value="NZ_JBJHZX010000029.1"/>
</dbReference>
<proteinExistence type="predicted"/>
<sequence>MGNVNSSAQQPVTPIQQTPVTPPSAPIQPVQPVTQPQPTQQQMPPVANTAVPTAIQTYTMDQLALAATQLMDAGKQVQLQQLLASFGVQALTFLPKEQYGAFATQLRAMGAQI</sequence>
<feature type="compositionally biased region" description="Low complexity" evidence="1">
    <location>
        <begin position="9"/>
        <end position="19"/>
    </location>
</feature>
<keyword evidence="3" id="KW-1185">Reference proteome</keyword>
<organism evidence="2 3">
    <name type="scientific">Candidatus Clostridium eludens</name>
    <dbReference type="NCBI Taxonomy" id="3381663"/>
    <lineage>
        <taxon>Bacteria</taxon>
        <taxon>Bacillati</taxon>
        <taxon>Bacillota</taxon>
        <taxon>Clostridia</taxon>
        <taxon>Eubacteriales</taxon>
        <taxon>Clostridiaceae</taxon>
        <taxon>Clostridium</taxon>
    </lineage>
</organism>
<dbReference type="Proteomes" id="UP001623660">
    <property type="component" value="Unassembled WGS sequence"/>
</dbReference>